<evidence type="ECO:0000256" key="5">
    <source>
        <dbReference type="ARBA" id="ARBA00023125"/>
    </source>
</evidence>
<evidence type="ECO:0000259" key="9">
    <source>
        <dbReference type="PROSITE" id="PS50048"/>
    </source>
</evidence>
<evidence type="ECO:0000313" key="10">
    <source>
        <dbReference type="EMBL" id="SGZ52793.1"/>
    </source>
</evidence>
<dbReference type="GO" id="GO:0000981">
    <property type="term" value="F:DNA-binding transcription factor activity, RNA polymerase II-specific"/>
    <property type="evidence" value="ECO:0007669"/>
    <property type="project" value="InterPro"/>
</dbReference>
<keyword evidence="6" id="KW-0804">Transcription</keyword>
<dbReference type="GO" id="GO:0045944">
    <property type="term" value="P:positive regulation of transcription by RNA polymerase II"/>
    <property type="evidence" value="ECO:0007669"/>
    <property type="project" value="TreeGrafter"/>
</dbReference>
<dbReference type="GO" id="GO:0005634">
    <property type="term" value="C:nucleus"/>
    <property type="evidence" value="ECO:0007669"/>
    <property type="project" value="UniProtKB-SubCell"/>
</dbReference>
<dbReference type="InterPro" id="IPR036864">
    <property type="entry name" value="Zn2-C6_fun-type_DNA-bd_sf"/>
</dbReference>
<dbReference type="PANTHER" id="PTHR47782">
    <property type="entry name" value="ZN(II)2CYS6 TRANSCRIPTION FACTOR (EUROFUNG)-RELATED"/>
    <property type="match status" value="1"/>
</dbReference>
<accession>A0A1L0BN59</accession>
<feature type="region of interest" description="Disordered" evidence="8">
    <location>
        <begin position="85"/>
        <end position="120"/>
    </location>
</feature>
<organism evidence="10 11">
    <name type="scientific">Sungouiella intermedia</name>
    <dbReference type="NCBI Taxonomy" id="45354"/>
    <lineage>
        <taxon>Eukaryota</taxon>
        <taxon>Fungi</taxon>
        <taxon>Dikarya</taxon>
        <taxon>Ascomycota</taxon>
        <taxon>Saccharomycotina</taxon>
        <taxon>Pichiomycetes</taxon>
        <taxon>Metschnikowiaceae</taxon>
        <taxon>Sungouiella</taxon>
    </lineage>
</organism>
<dbReference type="InterPro" id="IPR052202">
    <property type="entry name" value="Yeast_MetPath_Reg"/>
</dbReference>
<evidence type="ECO:0000313" key="11">
    <source>
        <dbReference type="Proteomes" id="UP000182259"/>
    </source>
</evidence>
<evidence type="ECO:0000256" key="8">
    <source>
        <dbReference type="SAM" id="MobiDB-lite"/>
    </source>
</evidence>
<dbReference type="CDD" id="cd12148">
    <property type="entry name" value="fungal_TF_MHR"/>
    <property type="match status" value="1"/>
</dbReference>
<proteinExistence type="predicted"/>
<dbReference type="EMBL" id="LT635765">
    <property type="protein sequence ID" value="SGZ52793.1"/>
    <property type="molecule type" value="Genomic_DNA"/>
</dbReference>
<dbReference type="InterPro" id="IPR007219">
    <property type="entry name" value="XnlR_reg_dom"/>
</dbReference>
<keyword evidence="4" id="KW-0805">Transcription regulation</keyword>
<evidence type="ECO:0000256" key="6">
    <source>
        <dbReference type="ARBA" id="ARBA00023163"/>
    </source>
</evidence>
<keyword evidence="5" id="KW-0238">DNA-binding</keyword>
<gene>
    <name evidence="10" type="ORF">SAMEA4029009_CIC11G00000003611</name>
</gene>
<dbReference type="PROSITE" id="PS00463">
    <property type="entry name" value="ZN2_CY6_FUNGAL_1"/>
    <property type="match status" value="1"/>
</dbReference>
<dbReference type="InterPro" id="IPR001138">
    <property type="entry name" value="Zn2Cys6_DnaBD"/>
</dbReference>
<dbReference type="CDD" id="cd00067">
    <property type="entry name" value="GAL4"/>
    <property type="match status" value="1"/>
</dbReference>
<keyword evidence="7" id="KW-0539">Nucleus</keyword>
<name>A0A1L0BN59_9ASCO</name>
<evidence type="ECO:0000256" key="7">
    <source>
        <dbReference type="ARBA" id="ARBA00023242"/>
    </source>
</evidence>
<dbReference type="GO" id="GO:0043565">
    <property type="term" value="F:sequence-specific DNA binding"/>
    <property type="evidence" value="ECO:0007669"/>
    <property type="project" value="TreeGrafter"/>
</dbReference>
<sequence length="761" mass="86052">MKAALRKIPACQRCHLRKKKCDSNLPACSNCASVNSECLNFDKILGRPIPRHVLITPLERSESGSKNYATEIALDLAADRPSLDELDEEKRSYGSPASDQLGHSSDNGRKRHKTDLLQSNSTNYETYDDVNTFSMSVNTMFSGPDNTANVIDRNLENEMNEYDSSTTRGVREEFIANEVKAVVKLENDVLSAYHKNIVRDQATDISAYEKPLMMRICKRYFTWMNSSYPVMHEILTYDLLERCWGGEASTLDWFQMKMLIAIALGSINRPYISHSEIGQVSKMFWKSAMTLFGRANTGLASLENLQNVLLLLQYTLLVPETGSLWQLSGTAMRFATGMSLYLEPTPSQKFDPLTLDLRRRMFWTCYCIDRTLSTVMGRPATVPDSWITAKLPSIYEDKLITTKSITPGPACNLKVAMVVHVGICRLQSEIHSRLYGPVVSPDEIDVEAQTTWTWQMYDQLRFWRNSLVLPTPLIMKEWTDFQFHLLVVLLLRPLPNRPNPSDEELHVAFHSAGEAMKLVKTMHRDLLAEFSWLTVQNLFMCGLTFINSLREFSNRTPPKSLCVSFVDIVLQVQACTSMLETLSALKVGGDDKMRNVFEVASSNTLHDVVKNFSSLRNAGLCHWELLARSNNLLLQRPVEIDKISVPIQNQSLLEPFGGDDPRYYDYDENHFYLHDTDAQVSGQDASPHLLVPDGEESYFKVSISQRNSSDTEVTNTIFGMDGLAAISTVASEAEPLVSALADYATVLDQTTELERYFLYPI</sequence>
<feature type="compositionally biased region" description="Polar residues" evidence="8">
    <location>
        <begin position="95"/>
        <end position="105"/>
    </location>
</feature>
<dbReference type="Pfam" id="PF04082">
    <property type="entry name" value="Fungal_trans"/>
    <property type="match status" value="1"/>
</dbReference>
<dbReference type="AlphaFoldDB" id="A0A1L0BN59"/>
<dbReference type="SMART" id="SM00066">
    <property type="entry name" value="GAL4"/>
    <property type="match status" value="1"/>
</dbReference>
<evidence type="ECO:0000256" key="3">
    <source>
        <dbReference type="ARBA" id="ARBA00022833"/>
    </source>
</evidence>
<comment type="subcellular location">
    <subcellularLocation>
        <location evidence="1">Nucleus</location>
    </subcellularLocation>
</comment>
<evidence type="ECO:0000256" key="4">
    <source>
        <dbReference type="ARBA" id="ARBA00023015"/>
    </source>
</evidence>
<evidence type="ECO:0000256" key="2">
    <source>
        <dbReference type="ARBA" id="ARBA00022723"/>
    </source>
</evidence>
<dbReference type="Gene3D" id="4.10.240.10">
    <property type="entry name" value="Zn(2)-C6 fungal-type DNA-binding domain"/>
    <property type="match status" value="1"/>
</dbReference>
<keyword evidence="2" id="KW-0479">Metal-binding</keyword>
<dbReference type="PROSITE" id="PS50048">
    <property type="entry name" value="ZN2_CY6_FUNGAL_2"/>
    <property type="match status" value="1"/>
</dbReference>
<feature type="domain" description="Zn(2)-C6 fungal-type" evidence="9">
    <location>
        <begin position="10"/>
        <end position="38"/>
    </location>
</feature>
<keyword evidence="3" id="KW-0862">Zinc</keyword>
<dbReference type="GO" id="GO:0008270">
    <property type="term" value="F:zinc ion binding"/>
    <property type="evidence" value="ECO:0007669"/>
    <property type="project" value="InterPro"/>
</dbReference>
<evidence type="ECO:0000256" key="1">
    <source>
        <dbReference type="ARBA" id="ARBA00004123"/>
    </source>
</evidence>
<dbReference type="SUPFAM" id="SSF57701">
    <property type="entry name" value="Zn2/Cys6 DNA-binding domain"/>
    <property type="match status" value="1"/>
</dbReference>
<dbReference type="PANTHER" id="PTHR47782:SF1">
    <property type="entry name" value="PYRIMIDINE PATHWAY REGULATORY PROTEIN 1"/>
    <property type="match status" value="1"/>
</dbReference>
<dbReference type="SMART" id="SM00906">
    <property type="entry name" value="Fungal_trans"/>
    <property type="match status" value="1"/>
</dbReference>
<dbReference type="Pfam" id="PF00172">
    <property type="entry name" value="Zn_clus"/>
    <property type="match status" value="1"/>
</dbReference>
<protein>
    <submittedName>
        <fullName evidence="10">CIC11C00000003611</fullName>
    </submittedName>
</protein>
<dbReference type="GO" id="GO:0006351">
    <property type="term" value="P:DNA-templated transcription"/>
    <property type="evidence" value="ECO:0007669"/>
    <property type="project" value="InterPro"/>
</dbReference>
<reference evidence="10 11" key="1">
    <citation type="submission" date="2016-10" db="EMBL/GenBank/DDBJ databases">
        <authorList>
            <person name="de Groot N.N."/>
        </authorList>
    </citation>
    <scope>NUCLEOTIDE SEQUENCE [LARGE SCALE GENOMIC DNA]</scope>
    <source>
        <strain evidence="10 11">PYCC 4715</strain>
    </source>
</reference>
<dbReference type="Proteomes" id="UP000182259">
    <property type="component" value="Chromosome II"/>
</dbReference>